<dbReference type="EMBL" id="KZ819693">
    <property type="protein sequence ID" value="PWN54184.1"/>
    <property type="molecule type" value="Genomic_DNA"/>
</dbReference>
<evidence type="ECO:0000313" key="1">
    <source>
        <dbReference type="EMBL" id="PWN54184.1"/>
    </source>
</evidence>
<dbReference type="Proteomes" id="UP000245626">
    <property type="component" value="Unassembled WGS sequence"/>
</dbReference>
<organism evidence="1 2">
    <name type="scientific">Violaceomyces palustris</name>
    <dbReference type="NCBI Taxonomy" id="1673888"/>
    <lineage>
        <taxon>Eukaryota</taxon>
        <taxon>Fungi</taxon>
        <taxon>Dikarya</taxon>
        <taxon>Basidiomycota</taxon>
        <taxon>Ustilaginomycotina</taxon>
        <taxon>Ustilaginomycetes</taxon>
        <taxon>Violaceomycetales</taxon>
        <taxon>Violaceomycetaceae</taxon>
        <taxon>Violaceomyces</taxon>
    </lineage>
</organism>
<sequence>MPPRAQKANSNVGTPGGHGTPAPEDVGPLTSPGGSYTLEEVVVGCKIFVEKPDVITGELEQRKAEILSVREKPKPRLTKRELAANEGKPAPTIEEKLEYYVHYCEFNKRLDEWVSGTKLITSKEIEWPKPPAPSAAGDKTKRKVVRTGSGTSTPASPLTPTAKGNRGAAAATNLLKKAAAQATKAKVIKDEVDENGLKRKASDGTGTTATATGTADQTRDASADAEGETEGEDGAVVAMEMVGGTDQQDMSEDTPTEANGGLTASMNANKKSDTFSKEQEIEKLRTSGSMTQSVSEVARVKNLNKIQMGKHEIETWYFSPYPIEYAHLDTLYLCEMCLSYFPSAFVLKRHRSKCTLVHPPGNEIYRHEDISFFEIDGRRQKTWCRNLCLLSKCFLDHKTLYYDVDPFLYYVMAQRDDTGCHIIGYFSKEKESAENYNVACILTLPQHQRCGYGKTLIEFSYELTKRENKLGSPEKPLSDLGLLGYRAYWAETIVDLLLKTEEDISIEEIAQKTAIVHADVLHTCTALNMLKQYQGKHYLVLSDAVIAQHDRQSKKKRRRIVPERLNWTPPVFSRQQLQFGW</sequence>
<reference evidence="1 2" key="1">
    <citation type="journal article" date="2018" name="Mol. Biol. Evol.">
        <title>Broad Genomic Sampling Reveals a Smut Pathogenic Ancestry of the Fungal Clade Ustilaginomycotina.</title>
        <authorList>
            <person name="Kijpornyongpan T."/>
            <person name="Mondo S.J."/>
            <person name="Barry K."/>
            <person name="Sandor L."/>
            <person name="Lee J."/>
            <person name="Lipzen A."/>
            <person name="Pangilinan J."/>
            <person name="LaButti K."/>
            <person name="Hainaut M."/>
            <person name="Henrissat B."/>
            <person name="Grigoriev I.V."/>
            <person name="Spatafora J.W."/>
            <person name="Aime M.C."/>
        </authorList>
    </citation>
    <scope>NUCLEOTIDE SEQUENCE [LARGE SCALE GENOMIC DNA]</scope>
    <source>
        <strain evidence="1 2">SA 807</strain>
    </source>
</reference>
<proteinExistence type="predicted"/>
<keyword evidence="2" id="KW-1185">Reference proteome</keyword>
<evidence type="ECO:0000313" key="2">
    <source>
        <dbReference type="Proteomes" id="UP000245626"/>
    </source>
</evidence>
<accession>A0ACD0P807</accession>
<name>A0ACD0P807_9BASI</name>
<protein>
    <submittedName>
        <fullName evidence="1">ESA1-histone acetyltransferase</fullName>
    </submittedName>
</protein>
<gene>
    <name evidence="1" type="ORF">IE53DRAFT_383271</name>
</gene>